<sequence>MNFSPPPPNEPYRKKPYLPPLLAPPQRVFPALSEILEDYSIIRYLLISSCECDMSPLPVEQSGESTAGIGSGGDLQRSVPTPFLTKTYQLVDDPSTDELISWNEDGTTFIVWQAAEFARDFLPKYFEHNISPASFANSTLIGEFVGI</sequence>
<proteinExistence type="inferred from homology"/>
<reference evidence="7 8" key="1">
    <citation type="submission" date="2019-12" db="EMBL/GenBank/DDBJ databases">
        <authorList>
            <person name="Alioto T."/>
            <person name="Alioto T."/>
            <person name="Gomez Garrido J."/>
        </authorList>
    </citation>
    <scope>NUCLEOTIDE SEQUENCE [LARGE SCALE GENOMIC DNA]</scope>
</reference>
<dbReference type="GO" id="GO:0005634">
    <property type="term" value="C:nucleus"/>
    <property type="evidence" value="ECO:0007669"/>
    <property type="project" value="UniProtKB-SubCell"/>
</dbReference>
<dbReference type="EMBL" id="CACTIH010001865">
    <property type="protein sequence ID" value="CAA2966683.1"/>
    <property type="molecule type" value="Genomic_DNA"/>
</dbReference>
<dbReference type="InterPro" id="IPR036388">
    <property type="entry name" value="WH-like_DNA-bd_sf"/>
</dbReference>
<keyword evidence="4" id="KW-0539">Nucleus</keyword>
<keyword evidence="3" id="KW-0238">DNA-binding</keyword>
<dbReference type="Proteomes" id="UP000594638">
    <property type="component" value="Unassembled WGS sequence"/>
</dbReference>
<keyword evidence="8" id="KW-1185">Reference proteome</keyword>
<dbReference type="AlphaFoldDB" id="A0A8S0QG79"/>
<evidence type="ECO:0000313" key="7">
    <source>
        <dbReference type="EMBL" id="CAA2966683.1"/>
    </source>
</evidence>
<dbReference type="InterPro" id="IPR036390">
    <property type="entry name" value="WH_DNA-bd_sf"/>
</dbReference>
<evidence type="ECO:0000256" key="5">
    <source>
        <dbReference type="RuleBase" id="RU004020"/>
    </source>
</evidence>
<dbReference type="Pfam" id="PF00447">
    <property type="entry name" value="HSF_DNA-bind"/>
    <property type="match status" value="1"/>
</dbReference>
<dbReference type="GO" id="GO:0003700">
    <property type="term" value="F:DNA-binding transcription factor activity"/>
    <property type="evidence" value="ECO:0007669"/>
    <property type="project" value="InterPro"/>
</dbReference>
<dbReference type="SMART" id="SM00415">
    <property type="entry name" value="HSF"/>
    <property type="match status" value="1"/>
</dbReference>
<dbReference type="Gramene" id="OE9A067512T1">
    <property type="protein sequence ID" value="OE9A067512C1"/>
    <property type="gene ID" value="OE9A067512"/>
</dbReference>
<gene>
    <name evidence="7" type="ORF">OLEA9_A067512</name>
</gene>
<dbReference type="Gene3D" id="1.10.10.10">
    <property type="entry name" value="Winged helix-like DNA-binding domain superfamily/Winged helix DNA-binding domain"/>
    <property type="match status" value="1"/>
</dbReference>
<evidence type="ECO:0000259" key="6">
    <source>
        <dbReference type="SMART" id="SM00415"/>
    </source>
</evidence>
<dbReference type="SUPFAM" id="SSF46785">
    <property type="entry name" value="Winged helix' DNA-binding domain"/>
    <property type="match status" value="1"/>
</dbReference>
<protein>
    <submittedName>
        <fullName evidence="7">Heat stress transcription factor B-2b</fullName>
    </submittedName>
</protein>
<comment type="subcellular location">
    <subcellularLocation>
        <location evidence="1">Nucleus</location>
    </subcellularLocation>
</comment>
<evidence type="ECO:0000256" key="1">
    <source>
        <dbReference type="ARBA" id="ARBA00004123"/>
    </source>
</evidence>
<feature type="domain" description="HSF-type DNA-binding" evidence="6">
    <location>
        <begin position="79"/>
        <end position="144"/>
    </location>
</feature>
<comment type="caution">
    <text evidence="7">The sequence shown here is derived from an EMBL/GenBank/DDBJ whole genome shotgun (WGS) entry which is preliminary data.</text>
</comment>
<evidence type="ECO:0000256" key="4">
    <source>
        <dbReference type="ARBA" id="ARBA00023242"/>
    </source>
</evidence>
<dbReference type="InterPro" id="IPR000232">
    <property type="entry name" value="HSF_DNA-bd"/>
</dbReference>
<evidence type="ECO:0000256" key="3">
    <source>
        <dbReference type="ARBA" id="ARBA00023125"/>
    </source>
</evidence>
<accession>A0A8S0QG79</accession>
<dbReference type="PRINTS" id="PR00056">
    <property type="entry name" value="HSFDOMAIN"/>
</dbReference>
<dbReference type="PANTHER" id="PTHR10015">
    <property type="entry name" value="HEAT SHOCK TRANSCRIPTION FACTOR"/>
    <property type="match status" value="1"/>
</dbReference>
<keyword evidence="2" id="KW-0346">Stress response</keyword>
<organism evidence="7 8">
    <name type="scientific">Olea europaea subsp. europaea</name>
    <dbReference type="NCBI Taxonomy" id="158383"/>
    <lineage>
        <taxon>Eukaryota</taxon>
        <taxon>Viridiplantae</taxon>
        <taxon>Streptophyta</taxon>
        <taxon>Embryophyta</taxon>
        <taxon>Tracheophyta</taxon>
        <taxon>Spermatophyta</taxon>
        <taxon>Magnoliopsida</taxon>
        <taxon>eudicotyledons</taxon>
        <taxon>Gunneridae</taxon>
        <taxon>Pentapetalae</taxon>
        <taxon>asterids</taxon>
        <taxon>lamiids</taxon>
        <taxon>Lamiales</taxon>
        <taxon>Oleaceae</taxon>
        <taxon>Oleeae</taxon>
        <taxon>Olea</taxon>
    </lineage>
</organism>
<dbReference type="GO" id="GO:0006357">
    <property type="term" value="P:regulation of transcription by RNA polymerase II"/>
    <property type="evidence" value="ECO:0007669"/>
    <property type="project" value="TreeGrafter"/>
</dbReference>
<evidence type="ECO:0000256" key="2">
    <source>
        <dbReference type="ARBA" id="ARBA00023016"/>
    </source>
</evidence>
<dbReference type="GO" id="GO:0000978">
    <property type="term" value="F:RNA polymerase II cis-regulatory region sequence-specific DNA binding"/>
    <property type="evidence" value="ECO:0007669"/>
    <property type="project" value="TreeGrafter"/>
</dbReference>
<dbReference type="OrthoDB" id="60033at2759"/>
<name>A0A8S0QG79_OLEEU</name>
<comment type="similarity">
    <text evidence="5">Belongs to the HSF family.</text>
</comment>
<evidence type="ECO:0000313" key="8">
    <source>
        <dbReference type="Proteomes" id="UP000594638"/>
    </source>
</evidence>
<dbReference type="PANTHER" id="PTHR10015:SF169">
    <property type="entry name" value="HEAT STRESS TRANSCRIPTION FACTOR B-2B"/>
    <property type="match status" value="1"/>
</dbReference>